<dbReference type="InterPro" id="IPR028098">
    <property type="entry name" value="Glyco_trans_4-like_N"/>
</dbReference>
<keyword evidence="3" id="KW-0808">Transferase</keyword>
<dbReference type="EMBL" id="CP095848">
    <property type="protein sequence ID" value="UPL48015.1"/>
    <property type="molecule type" value="Genomic_DNA"/>
</dbReference>
<feature type="region of interest" description="Disordered" evidence="1">
    <location>
        <begin position="66"/>
        <end position="89"/>
    </location>
</feature>
<dbReference type="SUPFAM" id="SSF53756">
    <property type="entry name" value="UDP-Glycosyltransferase/glycogen phosphorylase"/>
    <property type="match status" value="1"/>
</dbReference>
<protein>
    <submittedName>
        <fullName evidence="3">Glycosyltransferase</fullName>
        <ecNumber evidence="3">2.4.-.-</ecNumber>
    </submittedName>
</protein>
<organism evidence="3 4">
    <name type="scientific">Hymenobacter sublimis</name>
    <dbReference type="NCBI Taxonomy" id="2933777"/>
    <lineage>
        <taxon>Bacteria</taxon>
        <taxon>Pseudomonadati</taxon>
        <taxon>Bacteroidota</taxon>
        <taxon>Cytophagia</taxon>
        <taxon>Cytophagales</taxon>
        <taxon>Hymenobacteraceae</taxon>
        <taxon>Hymenobacter</taxon>
    </lineage>
</organism>
<accession>A0ABY4J5V8</accession>
<gene>
    <name evidence="3" type="ORF">MWH26_12535</name>
</gene>
<name>A0ABY4J5V8_9BACT</name>
<dbReference type="EC" id="2.4.-.-" evidence="3"/>
<dbReference type="RefSeq" id="WP_247974560.1">
    <property type="nucleotide sequence ID" value="NZ_CP095848.1"/>
</dbReference>
<dbReference type="Pfam" id="PF13579">
    <property type="entry name" value="Glyco_trans_4_4"/>
    <property type="match status" value="1"/>
</dbReference>
<evidence type="ECO:0000259" key="2">
    <source>
        <dbReference type="Pfam" id="PF13579"/>
    </source>
</evidence>
<sequence>MIPAPFSVLLLGWNEAPVAAGRPAVRALVQELAGRLPLSVMLPHLPYPPLATPAATRVTGLANLTQAEARAPRPHPDERPGAWQRPAAPYLGTSETAGAATPFLAASDGSWQAPAAPYLGATPPTVAAEAAATAPVATTIAVLPDLEPTPRPQDSVVFAATPTPPPTSEAPELSEQELQLNQDEFAGAAAEPDGAEAAALSQPADDLVPEPTPAPATEVLPQLASLPEALAALGTDSAAPADFNFQVIQYARFATRRALLENFSVIYASDWPTWLAALEIRQQTGRPLVLHVHSLAQERATPADRGWALELERLTLRRADVVLAASEEVAALLRTRYPALGSRLRVLDPTDIETLTTTLRQLENGLPGRQLAAPFFPPTT</sequence>
<dbReference type="Proteomes" id="UP000829647">
    <property type="component" value="Chromosome"/>
</dbReference>
<keyword evidence="4" id="KW-1185">Reference proteome</keyword>
<evidence type="ECO:0000313" key="4">
    <source>
        <dbReference type="Proteomes" id="UP000829647"/>
    </source>
</evidence>
<proteinExistence type="predicted"/>
<reference evidence="3 4" key="1">
    <citation type="submission" date="2022-04" db="EMBL/GenBank/DDBJ databases">
        <title>Hymenobacter sp. isolated from the air.</title>
        <authorList>
            <person name="Won M."/>
            <person name="Lee C.-M."/>
            <person name="Woen H.-Y."/>
            <person name="Kwon S.-W."/>
        </authorList>
    </citation>
    <scope>NUCLEOTIDE SEQUENCE [LARGE SCALE GENOMIC DNA]</scope>
    <source>
        <strain evidence="4">5516 S-25</strain>
    </source>
</reference>
<feature type="compositionally biased region" description="Basic and acidic residues" evidence="1">
    <location>
        <begin position="70"/>
        <end position="80"/>
    </location>
</feature>
<evidence type="ECO:0000256" key="1">
    <source>
        <dbReference type="SAM" id="MobiDB-lite"/>
    </source>
</evidence>
<dbReference type="GO" id="GO:0016757">
    <property type="term" value="F:glycosyltransferase activity"/>
    <property type="evidence" value="ECO:0007669"/>
    <property type="project" value="UniProtKB-KW"/>
</dbReference>
<evidence type="ECO:0000313" key="3">
    <source>
        <dbReference type="EMBL" id="UPL48015.1"/>
    </source>
</evidence>
<keyword evidence="3" id="KW-0328">Glycosyltransferase</keyword>
<feature type="domain" description="Glycosyltransferase subfamily 4-like N-terminal" evidence="2">
    <location>
        <begin position="226"/>
        <end position="337"/>
    </location>
</feature>
<dbReference type="Gene3D" id="3.40.50.2000">
    <property type="entry name" value="Glycogen Phosphorylase B"/>
    <property type="match status" value="1"/>
</dbReference>